<dbReference type="Gene3D" id="2.60.40.1120">
    <property type="entry name" value="Carboxypeptidase-like, regulatory domain"/>
    <property type="match status" value="1"/>
</dbReference>
<dbReference type="Pfam" id="PF13715">
    <property type="entry name" value="CarbopepD_reg_2"/>
    <property type="match status" value="1"/>
</dbReference>
<protein>
    <recommendedName>
        <fullName evidence="4">Membrane receptor RagA</fullName>
    </recommendedName>
</protein>
<dbReference type="Pfam" id="PF18939">
    <property type="entry name" value="DUF5686"/>
    <property type="match status" value="1"/>
</dbReference>
<dbReference type="InterPro" id="IPR043741">
    <property type="entry name" value="DUF5686"/>
</dbReference>
<accession>A0A1Y1CEH7</accession>
<dbReference type="KEGG" id="mbas:ALGA_0374"/>
<dbReference type="RefSeq" id="WP_096427690.1">
    <property type="nucleotide sequence ID" value="NZ_AP018042.1"/>
</dbReference>
<dbReference type="OrthoDB" id="983143at2"/>
<feature type="signal peptide" evidence="1">
    <location>
        <begin position="1"/>
        <end position="19"/>
    </location>
</feature>
<dbReference type="EMBL" id="AP018042">
    <property type="protein sequence ID" value="BAX78769.1"/>
    <property type="molecule type" value="Genomic_DNA"/>
</dbReference>
<name>A0A1Y1CEH7_9BACT</name>
<dbReference type="InterPro" id="IPR008969">
    <property type="entry name" value="CarboxyPept-like_regulatory"/>
</dbReference>
<reference evidence="3" key="2">
    <citation type="journal article" date="2020" name="Antonie Van Leeuwenhoek">
        <title>Labilibaculum antarcticum sp. nov., a novel facultative anaerobic, psychrotorelant bacterium isolated from marine sediment of Antarctica.</title>
        <authorList>
            <person name="Watanabe M."/>
            <person name="Kojima H."/>
            <person name="Fukui M."/>
        </authorList>
    </citation>
    <scope>NUCLEOTIDE SEQUENCE [LARGE SCALE GENOMIC DNA]</scope>
    <source>
        <strain evidence="3">SPP2</strain>
    </source>
</reference>
<keyword evidence="1" id="KW-0732">Signal</keyword>
<dbReference type="Proteomes" id="UP000218267">
    <property type="component" value="Chromosome"/>
</dbReference>
<reference evidence="2 3" key="1">
    <citation type="journal article" date="2018" name="Mar. Genomics">
        <title>Complete genome sequence of Marinifilaceae bacterium strain SPP2, isolated from the Antarctic marine sediment.</title>
        <authorList>
            <person name="Watanabe M."/>
            <person name="Kojima H."/>
            <person name="Fukui M."/>
        </authorList>
    </citation>
    <scope>NUCLEOTIDE SEQUENCE [LARGE SCALE GENOMIC DNA]</scope>
    <source>
        <strain evidence="2 3">SPP2</strain>
    </source>
</reference>
<dbReference type="SUPFAM" id="SSF49464">
    <property type="entry name" value="Carboxypeptidase regulatory domain-like"/>
    <property type="match status" value="1"/>
</dbReference>
<evidence type="ECO:0000313" key="2">
    <source>
        <dbReference type="EMBL" id="BAX78769.1"/>
    </source>
</evidence>
<proteinExistence type="predicted"/>
<sequence length="877" mass="101934">MTKHLLLFLFCLLSFSGYSQQITGTISDTDGNAIPFANIYSKTLATGTTSNIDGQYQLVLPKGEWDLEFRYLGFKTKEVKVSINDKDVEMNVALAPQTYQLKEVKVLASGEDPAYYVMRKAIAMGDYYTKQVSEYDNTVYLKGSGKITSVPWLFKKKLAEDDITENKTFVTENISKIHFELPDKIEEEVVSFRSSGLDDQANPMPFITSNLYDTKDQGLISPLDKNALSVYRYELVSVFEDQGRMINRIKVIPRRKGKDLFRGYLNIAENYWNIHSADLQVSLPMTEISMHQLYAPVSEGVWMPVSFDFDIQFKALGFGLNGIYVASIKDYKIKLNPNIDHDYLKQQELALKQEAENINELTNQQDSEVLSVKEKKRKDEIQNLLEKDDMNNSDMRKLYRLMEKENQQKREEKVKEPLEIKIEKVKMAKDAKDKDSLYWTQMRPIPLSDDEKISFTKKDSLQIVRNSPEYKDSVRTANRKFKFKNLLFGKTYKYEDENSSFSTPGLLNIDKISFNTVQGFTYKAPFEFQKWDTIGHHFSLIPSVSYAFSRKHVDFSVESKYRYNGFKRAWIGIKAGSEAVDFNQESGINPMLNDISSLYFRDNYLKVFDKNYLNIWHEFDIENGLHFSTELEYEHRKQLRNNCSFYFYDADDEAYTSNIPEGIAPELVKNNKAFTILANLEYTPRHRYYVKKGVKHMSYANSNPTFGLSYRQGIKNVFDSETDFSLLEASVKQNFSIGFNDNISYKIKAGRYLSNNQMHFTDYTHFNTSKPLVMLGGDLNTFRLLDYYQFSTNNDYAEAHLEFTSDRFLLKRLPVLNNAIVIQERLFANYLTHADKKNYWEVGYGLSQIFLVLDVEVVWSFDGKHHRDTGIKLKFNL</sequence>
<keyword evidence="3" id="KW-1185">Reference proteome</keyword>
<evidence type="ECO:0000313" key="3">
    <source>
        <dbReference type="Proteomes" id="UP000218267"/>
    </source>
</evidence>
<evidence type="ECO:0008006" key="4">
    <source>
        <dbReference type="Google" id="ProtNLM"/>
    </source>
</evidence>
<dbReference type="AlphaFoldDB" id="A0A1Y1CEH7"/>
<gene>
    <name evidence="2" type="ORF">ALGA_0374</name>
</gene>
<evidence type="ECO:0000256" key="1">
    <source>
        <dbReference type="SAM" id="SignalP"/>
    </source>
</evidence>
<feature type="chain" id="PRO_5012056023" description="Membrane receptor RagA" evidence="1">
    <location>
        <begin position="20"/>
        <end position="877"/>
    </location>
</feature>
<organism evidence="2 3">
    <name type="scientific">Labilibaculum antarcticum</name>
    <dbReference type="NCBI Taxonomy" id="1717717"/>
    <lineage>
        <taxon>Bacteria</taxon>
        <taxon>Pseudomonadati</taxon>
        <taxon>Bacteroidota</taxon>
        <taxon>Bacteroidia</taxon>
        <taxon>Marinilabiliales</taxon>
        <taxon>Marinifilaceae</taxon>
        <taxon>Labilibaculum</taxon>
    </lineage>
</organism>